<feature type="transmembrane region" description="Helical" evidence="1">
    <location>
        <begin position="250"/>
        <end position="272"/>
    </location>
</feature>
<proteinExistence type="predicted"/>
<evidence type="ECO:0000313" key="3">
    <source>
        <dbReference type="Proteomes" id="UP001521222"/>
    </source>
</evidence>
<organism evidence="2 3">
    <name type="scientific">Nothophoma quercina</name>
    <dbReference type="NCBI Taxonomy" id="749835"/>
    <lineage>
        <taxon>Eukaryota</taxon>
        <taxon>Fungi</taxon>
        <taxon>Dikarya</taxon>
        <taxon>Ascomycota</taxon>
        <taxon>Pezizomycotina</taxon>
        <taxon>Dothideomycetes</taxon>
        <taxon>Pleosporomycetidae</taxon>
        <taxon>Pleosporales</taxon>
        <taxon>Pleosporineae</taxon>
        <taxon>Didymellaceae</taxon>
        <taxon>Nothophoma</taxon>
    </lineage>
</organism>
<dbReference type="Proteomes" id="UP001521222">
    <property type="component" value="Unassembled WGS sequence"/>
</dbReference>
<evidence type="ECO:0000313" key="2">
    <source>
        <dbReference type="EMBL" id="KAL1603037.1"/>
    </source>
</evidence>
<reference evidence="2 3" key="1">
    <citation type="submission" date="2024-02" db="EMBL/GenBank/DDBJ databases">
        <title>De novo assembly and annotation of 12 fungi associated with fruit tree decline syndrome in Ontario, Canada.</title>
        <authorList>
            <person name="Sulman M."/>
            <person name="Ellouze W."/>
            <person name="Ilyukhin E."/>
        </authorList>
    </citation>
    <scope>NUCLEOTIDE SEQUENCE [LARGE SCALE GENOMIC DNA]</scope>
    <source>
        <strain evidence="2 3">M97-236</strain>
    </source>
</reference>
<keyword evidence="1" id="KW-0812">Transmembrane</keyword>
<keyword evidence="1" id="KW-0472">Membrane</keyword>
<keyword evidence="3" id="KW-1185">Reference proteome</keyword>
<dbReference type="PANTHER" id="PTHR35043:SF7">
    <property type="entry name" value="TRANSCRIPTION FACTOR DOMAIN-CONTAINING PROTEIN"/>
    <property type="match status" value="1"/>
</dbReference>
<gene>
    <name evidence="2" type="ORF">SLS59_004693</name>
</gene>
<dbReference type="PANTHER" id="PTHR35043">
    <property type="entry name" value="TRANSCRIPTION FACTOR DOMAIN-CONTAINING PROTEIN"/>
    <property type="match status" value="1"/>
</dbReference>
<name>A0ABR3RF88_9PLEO</name>
<feature type="transmembrane region" description="Helical" evidence="1">
    <location>
        <begin position="169"/>
        <end position="189"/>
    </location>
</feature>
<protein>
    <submittedName>
        <fullName evidence="2">Uncharacterized protein</fullName>
    </submittedName>
</protein>
<sequence length="307" mass="34702">MADVTRLECHPPGLNPNVKNVNKLYLAPDSDNPRASGEQTQTLRVAENSPADLTFSFKSDDITRDLEDLQQDLVCADKDRLIVRLFHEQKWSGFRLLAELKEPKDFEDVYTELSPADFDILRHIQSRQARADGQSMRVFKDNLDEMLQDKVPLIRWSKFRPASLQGADFGFILGVLAAAASYGGIHLLAWNGPFPTTTERWTWRVSCIIISSPICVVPLGGLIIYGLNLKRSDHARASHARSRAFSKEGMMFLVEALPYILGVLYVLCYMAARVYLIVECFVNLAKLPPEVYTRPVWSQYIPHFGVG</sequence>
<comment type="caution">
    <text evidence="2">The sequence shown here is derived from an EMBL/GenBank/DDBJ whole genome shotgun (WGS) entry which is preliminary data.</text>
</comment>
<keyword evidence="1" id="KW-1133">Transmembrane helix</keyword>
<dbReference type="EMBL" id="JAKIXB020000013">
    <property type="protein sequence ID" value="KAL1603037.1"/>
    <property type="molecule type" value="Genomic_DNA"/>
</dbReference>
<accession>A0ABR3RF88</accession>
<evidence type="ECO:0000256" key="1">
    <source>
        <dbReference type="SAM" id="Phobius"/>
    </source>
</evidence>
<feature type="transmembrane region" description="Helical" evidence="1">
    <location>
        <begin position="201"/>
        <end position="229"/>
    </location>
</feature>